<feature type="transmembrane region" description="Helical" evidence="2">
    <location>
        <begin position="57"/>
        <end position="82"/>
    </location>
</feature>
<sequence>MTPLGNSSATHQPRRSSRPTVANELRPTRPLTSRLNSPSTRRDRPPAFRPRTASGLAILYGTRLLILGVGIGVLAGTILSAWDPATRFSAEAQAEKTDVAVAPSQPALPLLKLSEEIVPLKAQVQAVIGAPRTSEGTAPLTQLTPGVMVVDLDTHTFLDINASNSFAAASTIKVPVLAAFFQEVDAGKIRLDEMLTMRPDLIATEAGDLQYQPPGSRFLALEVVTKMITVSDNTATNMIIDRLGGKDALNQRFQTWGLTHTAIRNPLPDLGGTNTTSPKDMATLMSMINSGQMVSSRSQARMLDMMRNVVTDSLLPRGLGEGATIAHKTGDIGSLVGDIGMVDMPSGKRYVIGVLVKRPHNDDNAQNLIRQISTLTYQYFERSSQPAPQTPATEANPHPGSANPASPAPANPAVSPSDPQGASIPRLKSAQSNP</sequence>
<evidence type="ECO:0000259" key="3">
    <source>
        <dbReference type="Pfam" id="PF13354"/>
    </source>
</evidence>
<gene>
    <name evidence="4" type="ORF">GS601_18150</name>
</gene>
<keyword evidence="5" id="KW-1185">Reference proteome</keyword>
<reference evidence="4" key="1">
    <citation type="submission" date="2019-12" db="EMBL/GenBank/DDBJ databases">
        <title>High-Quality draft genome sequences of three cyanobacteria isolated from the limestone walls of the Old Cathedral of Coimbra.</title>
        <authorList>
            <person name="Tiago I."/>
            <person name="Soares F."/>
            <person name="Portugal A."/>
        </authorList>
    </citation>
    <scope>NUCLEOTIDE SEQUENCE</scope>
    <source>
        <strain evidence="4">A</strain>
    </source>
</reference>
<dbReference type="AlphaFoldDB" id="A0A8J8CP77"/>
<organism evidence="4 5">
    <name type="scientific">Myxacorys almedinensis A</name>
    <dbReference type="NCBI Taxonomy" id="2690445"/>
    <lineage>
        <taxon>Bacteria</taxon>
        <taxon>Bacillati</taxon>
        <taxon>Cyanobacteriota</taxon>
        <taxon>Cyanophyceae</taxon>
        <taxon>Leptolyngbyales</taxon>
        <taxon>Leptolyngbyaceae</taxon>
        <taxon>Myxacorys</taxon>
        <taxon>Myxacorys almedinensis</taxon>
    </lineage>
</organism>
<keyword evidence="2" id="KW-1133">Transmembrane helix</keyword>
<dbReference type="Pfam" id="PF13354">
    <property type="entry name" value="Beta-lactamase2"/>
    <property type="match status" value="1"/>
</dbReference>
<protein>
    <submittedName>
        <fullName evidence="4">Serine hydrolase</fullName>
    </submittedName>
</protein>
<keyword evidence="2" id="KW-0472">Membrane</keyword>
<comment type="caution">
    <text evidence="4">The sequence shown here is derived from an EMBL/GenBank/DDBJ whole genome shotgun (WGS) entry which is preliminary data.</text>
</comment>
<proteinExistence type="predicted"/>
<feature type="compositionally biased region" description="Low complexity" evidence="1">
    <location>
        <begin position="395"/>
        <end position="405"/>
    </location>
</feature>
<accession>A0A8J8CP77</accession>
<dbReference type="GO" id="GO:0008800">
    <property type="term" value="F:beta-lactamase activity"/>
    <property type="evidence" value="ECO:0007669"/>
    <property type="project" value="InterPro"/>
</dbReference>
<dbReference type="SUPFAM" id="SSF56601">
    <property type="entry name" value="beta-lactamase/transpeptidase-like"/>
    <property type="match status" value="1"/>
</dbReference>
<feature type="compositionally biased region" description="Polar residues" evidence="1">
    <location>
        <begin position="381"/>
        <end position="393"/>
    </location>
</feature>
<evidence type="ECO:0000256" key="1">
    <source>
        <dbReference type="SAM" id="MobiDB-lite"/>
    </source>
</evidence>
<feature type="region of interest" description="Disordered" evidence="1">
    <location>
        <begin position="1"/>
        <end position="49"/>
    </location>
</feature>
<dbReference type="InterPro" id="IPR012338">
    <property type="entry name" value="Beta-lactam/transpept-like"/>
</dbReference>
<dbReference type="PANTHER" id="PTHR35333">
    <property type="entry name" value="BETA-LACTAMASE"/>
    <property type="match status" value="1"/>
</dbReference>
<feature type="compositionally biased region" description="Polar residues" evidence="1">
    <location>
        <begin position="30"/>
        <end position="39"/>
    </location>
</feature>
<dbReference type="GO" id="GO:0030655">
    <property type="term" value="P:beta-lactam antibiotic catabolic process"/>
    <property type="evidence" value="ECO:0007669"/>
    <property type="project" value="InterPro"/>
</dbReference>
<dbReference type="PANTHER" id="PTHR35333:SF4">
    <property type="entry name" value="SLR0121 PROTEIN"/>
    <property type="match status" value="1"/>
</dbReference>
<dbReference type="Proteomes" id="UP000646053">
    <property type="component" value="Unassembled WGS sequence"/>
</dbReference>
<dbReference type="InterPro" id="IPR000871">
    <property type="entry name" value="Beta-lactam_class-A"/>
</dbReference>
<keyword evidence="4" id="KW-0378">Hydrolase</keyword>
<evidence type="ECO:0000313" key="4">
    <source>
        <dbReference type="EMBL" id="NDJ19187.1"/>
    </source>
</evidence>
<dbReference type="Gene3D" id="3.40.710.10">
    <property type="entry name" value="DD-peptidase/beta-lactamase superfamily"/>
    <property type="match status" value="1"/>
</dbReference>
<feature type="region of interest" description="Disordered" evidence="1">
    <location>
        <begin position="381"/>
        <end position="434"/>
    </location>
</feature>
<evidence type="ECO:0000256" key="2">
    <source>
        <dbReference type="SAM" id="Phobius"/>
    </source>
</evidence>
<feature type="domain" description="Beta-lactamase class A catalytic" evidence="3">
    <location>
        <begin position="146"/>
        <end position="356"/>
    </location>
</feature>
<keyword evidence="2" id="KW-0812">Transmembrane</keyword>
<dbReference type="GO" id="GO:0046677">
    <property type="term" value="P:response to antibiotic"/>
    <property type="evidence" value="ECO:0007669"/>
    <property type="project" value="InterPro"/>
</dbReference>
<feature type="compositionally biased region" description="Polar residues" evidence="1">
    <location>
        <begin position="1"/>
        <end position="11"/>
    </location>
</feature>
<dbReference type="EMBL" id="WVIE01000026">
    <property type="protein sequence ID" value="NDJ19187.1"/>
    <property type="molecule type" value="Genomic_DNA"/>
</dbReference>
<name>A0A8J8CP77_9CYAN</name>
<evidence type="ECO:0000313" key="5">
    <source>
        <dbReference type="Proteomes" id="UP000646053"/>
    </source>
</evidence>
<dbReference type="InterPro" id="IPR045155">
    <property type="entry name" value="Beta-lactam_cat"/>
</dbReference>